<evidence type="ECO:0000313" key="3">
    <source>
        <dbReference type="Proteomes" id="UP001354971"/>
    </source>
</evidence>
<dbReference type="EMBL" id="JAZDRP010000007">
    <property type="protein sequence ID" value="MEE2526893.1"/>
    <property type="molecule type" value="Genomic_DNA"/>
</dbReference>
<protein>
    <submittedName>
        <fullName evidence="2">Divergent polysaccharide deacetylase family protein</fullName>
    </submittedName>
</protein>
<name>A0ABU7LSJ7_9PROT</name>
<feature type="region of interest" description="Disordered" evidence="1">
    <location>
        <begin position="122"/>
        <end position="154"/>
    </location>
</feature>
<feature type="compositionally biased region" description="Basic and acidic residues" evidence="1">
    <location>
        <begin position="97"/>
        <end position="108"/>
    </location>
</feature>
<gene>
    <name evidence="2" type="ORF">V0U79_10970</name>
</gene>
<dbReference type="Pfam" id="PF04748">
    <property type="entry name" value="Polysacc_deac_2"/>
    <property type="match status" value="1"/>
</dbReference>
<feature type="region of interest" description="Disordered" evidence="1">
    <location>
        <begin position="75"/>
        <end position="110"/>
    </location>
</feature>
<reference evidence="2 3" key="1">
    <citation type="submission" date="2024-01" db="EMBL/GenBank/DDBJ databases">
        <title>Hyphobacterium bacterium isolated from marine sediment.</title>
        <authorList>
            <person name="Zhao S."/>
        </authorList>
    </citation>
    <scope>NUCLEOTIDE SEQUENCE [LARGE SCALE GENOMIC DNA]</scope>
    <source>
        <strain evidence="3">HN65</strain>
    </source>
</reference>
<dbReference type="InterPro" id="IPR011330">
    <property type="entry name" value="Glyco_hydro/deAcase_b/a-brl"/>
</dbReference>
<dbReference type="PANTHER" id="PTHR30105:SF2">
    <property type="entry name" value="DIVERGENT POLYSACCHARIDE DEACETYLASE SUPERFAMILY"/>
    <property type="match status" value="1"/>
</dbReference>
<sequence length="398" mass="41991">MSSSTFSAASAFKGPAFAGLGAALFFALGATLIAFLGDADGRPPVARQALGPAPVVRAEEVHTAEVRRPVEFTQTDTEIEPSLSGAPETFEAPQPEHGSDPARAEAEHAGQTNPEALVAAPLAGLTTPGPSGPLPSIGPDGTRPDQAYARPWHGDPNMPMISVVIGGMGLNRAVTEAAINDLPPEVALSFAPYSRDLQSWIDRARAAGHEVLIEVPMEPFDYPNNDPGPHTLLADATNAENSRRLYWLMSQATGYFAMTNYLGARFSTSEPALEHVMTTLEERGVAFLHDGTGRRSTIEAAGDGAQAHWGIADRVLDEDPSPSAVDDRLLTLEALALQNGSSIGAGFAYRSTVDQIARWTEGLEARGYALAPPSAVMARQQAERGGPARTASAAENRH</sequence>
<dbReference type="RefSeq" id="WP_330199557.1">
    <property type="nucleotide sequence ID" value="NZ_JAZDRP010000007.1"/>
</dbReference>
<dbReference type="PANTHER" id="PTHR30105">
    <property type="entry name" value="UNCHARACTERIZED YIBQ-RELATED"/>
    <property type="match status" value="1"/>
</dbReference>
<dbReference type="CDD" id="cd10936">
    <property type="entry name" value="CE4_DAC2"/>
    <property type="match status" value="1"/>
</dbReference>
<comment type="caution">
    <text evidence="2">The sequence shown here is derived from an EMBL/GenBank/DDBJ whole genome shotgun (WGS) entry which is preliminary data.</text>
</comment>
<dbReference type="SUPFAM" id="SSF88713">
    <property type="entry name" value="Glycoside hydrolase/deacetylase"/>
    <property type="match status" value="1"/>
</dbReference>
<feature type="compositionally biased region" description="Low complexity" evidence="1">
    <location>
        <begin position="124"/>
        <end position="141"/>
    </location>
</feature>
<evidence type="ECO:0000256" key="1">
    <source>
        <dbReference type="SAM" id="MobiDB-lite"/>
    </source>
</evidence>
<organism evidence="2 3">
    <name type="scientific">Hyphobacterium lacteum</name>
    <dbReference type="NCBI Taxonomy" id="3116575"/>
    <lineage>
        <taxon>Bacteria</taxon>
        <taxon>Pseudomonadati</taxon>
        <taxon>Pseudomonadota</taxon>
        <taxon>Alphaproteobacteria</taxon>
        <taxon>Maricaulales</taxon>
        <taxon>Maricaulaceae</taxon>
        <taxon>Hyphobacterium</taxon>
    </lineage>
</organism>
<dbReference type="Gene3D" id="3.20.20.370">
    <property type="entry name" value="Glycoside hydrolase/deacetylase"/>
    <property type="match status" value="1"/>
</dbReference>
<proteinExistence type="predicted"/>
<accession>A0ABU7LSJ7</accession>
<feature type="region of interest" description="Disordered" evidence="1">
    <location>
        <begin position="377"/>
        <end position="398"/>
    </location>
</feature>
<dbReference type="Proteomes" id="UP001354971">
    <property type="component" value="Unassembled WGS sequence"/>
</dbReference>
<keyword evidence="3" id="KW-1185">Reference proteome</keyword>
<dbReference type="InterPro" id="IPR006837">
    <property type="entry name" value="Divergent_DAC"/>
</dbReference>
<evidence type="ECO:0000313" key="2">
    <source>
        <dbReference type="EMBL" id="MEE2526893.1"/>
    </source>
</evidence>